<proteinExistence type="predicted"/>
<dbReference type="EMBL" id="AP018586">
    <property type="protein sequence ID" value="BBD93293.1"/>
    <property type="molecule type" value="Genomic_DNA"/>
</dbReference>
<dbReference type="Pfam" id="PF10057">
    <property type="entry name" value="MpsC"/>
    <property type="match status" value="1"/>
</dbReference>
<dbReference type="InterPro" id="IPR018745">
    <property type="entry name" value="MpsC"/>
</dbReference>
<reference evidence="2 3" key="1">
    <citation type="submission" date="2018-05" db="EMBL/GenBank/DDBJ databases">
        <title>Complete genome sequencing of three human clinical isolates of Staphylococcus caprae reveals virulence factors similar to those of S. epidermidis and S. capitis.</title>
        <authorList>
            <person name="Watanabe S."/>
            <person name="Cui L."/>
        </authorList>
    </citation>
    <scope>NUCLEOTIDE SEQUENCE [LARGE SCALE GENOMIC DNA]</scope>
    <source>
        <strain evidence="2 3">JMUB590</strain>
    </source>
</reference>
<evidence type="ECO:0000259" key="1">
    <source>
        <dbReference type="Pfam" id="PF10057"/>
    </source>
</evidence>
<dbReference type="Proteomes" id="UP000274772">
    <property type="component" value="Chromosome"/>
</dbReference>
<organism evidence="2 3">
    <name type="scientific">Staphylococcus caprae</name>
    <dbReference type="NCBI Taxonomy" id="29380"/>
    <lineage>
        <taxon>Bacteria</taxon>
        <taxon>Bacillati</taxon>
        <taxon>Bacillota</taxon>
        <taxon>Bacilli</taxon>
        <taxon>Bacillales</taxon>
        <taxon>Staphylococcaceae</taxon>
        <taxon>Staphylococcus</taxon>
    </lineage>
</organism>
<keyword evidence="3" id="KW-1185">Reference proteome</keyword>
<feature type="domain" description="Na+-translocating membrane potential-generating system MpsC" evidence="1">
    <location>
        <begin position="18"/>
        <end position="126"/>
    </location>
</feature>
<name>A0ABN5WDA2_9STAP</name>
<accession>A0ABN5WDA2</accession>
<evidence type="ECO:0000313" key="2">
    <source>
        <dbReference type="EMBL" id="BBD93293.1"/>
    </source>
</evidence>
<protein>
    <recommendedName>
        <fullName evidence="1">Na+-translocating membrane potential-generating system MpsC domain-containing protein</fullName>
    </recommendedName>
</protein>
<sequence>MSQIKRKLKRVTEIVSNKKTQQFANLVRSYRKSYIGKGPEQVKVFFKDNWAVCHMSGSLSKVENFYLRNKDFESMLKYGRTEEIKELYKQNPPVEMEELVGAKFVKLFTDVNLEDDEVVSIFVFDRSIEE</sequence>
<evidence type="ECO:0000313" key="3">
    <source>
        <dbReference type="Proteomes" id="UP000274772"/>
    </source>
</evidence>
<gene>
    <name evidence="2" type="ORF">JMUB590_2239</name>
</gene>